<dbReference type="GO" id="GO:0005789">
    <property type="term" value="C:endoplasmic reticulum membrane"/>
    <property type="evidence" value="ECO:0007669"/>
    <property type="project" value="UniProtKB-SubCell"/>
</dbReference>
<dbReference type="AlphaFoldDB" id="K0KI90"/>
<dbReference type="GO" id="GO:0031211">
    <property type="term" value="C:endoplasmic reticulum palmitoyltransferase complex"/>
    <property type="evidence" value="ECO:0007669"/>
    <property type="project" value="TreeGrafter"/>
</dbReference>
<evidence type="ECO:0000259" key="8">
    <source>
        <dbReference type="Pfam" id="PF10256"/>
    </source>
</evidence>
<evidence type="ECO:0000256" key="1">
    <source>
        <dbReference type="ARBA" id="ARBA00004406"/>
    </source>
</evidence>
<gene>
    <name evidence="9" type="ORF">BN7_4500</name>
</gene>
<feature type="region of interest" description="Disordered" evidence="7">
    <location>
        <begin position="1"/>
        <end position="24"/>
    </location>
</feature>
<comment type="caution">
    <text evidence="9">The sequence shown here is derived from an EMBL/GenBank/DDBJ whole genome shotgun (WGS) entry which is preliminary data.</text>
</comment>
<name>K0KI90_WICCF</name>
<evidence type="ECO:0000256" key="7">
    <source>
        <dbReference type="SAM" id="MobiDB-lite"/>
    </source>
</evidence>
<feature type="region of interest" description="Disordered" evidence="7">
    <location>
        <begin position="40"/>
        <end position="61"/>
    </location>
</feature>
<keyword evidence="10" id="KW-1185">Reference proteome</keyword>
<evidence type="ECO:0000313" key="9">
    <source>
        <dbReference type="EMBL" id="CCH44930.1"/>
    </source>
</evidence>
<comment type="subunit">
    <text evidence="3">Interacts with ERF2.</text>
</comment>
<evidence type="ECO:0000313" key="10">
    <source>
        <dbReference type="Proteomes" id="UP000009328"/>
    </source>
</evidence>
<dbReference type="EMBL" id="CAIF01000168">
    <property type="protein sequence ID" value="CCH44930.1"/>
    <property type="molecule type" value="Genomic_DNA"/>
</dbReference>
<sequence>MSMDNNHSQSHSPSESATINHSDLQISKKESLELQYGNNVNKGINSYQNNQQNDENSNNQPSKLLFFNYHEYMVKNYTSLETGVSDIYDQALVITHFPSYTSSEVEQKRIVRIPRVFTEQGIIYPQFSTLLPGRESAAIKSQDLSDDEIEGFIPKGIYDGELFGVTSESPLSNYFNEDEFKSIMDRINVNLQDCYTSSHLWNILEFIFDMLTFWILSDFFKFQSKRVSFNVNS</sequence>
<evidence type="ECO:0000256" key="3">
    <source>
        <dbReference type="ARBA" id="ARBA00011396"/>
    </source>
</evidence>
<proteinExistence type="inferred from homology"/>
<feature type="compositionally biased region" description="Low complexity" evidence="7">
    <location>
        <begin position="45"/>
        <end position="61"/>
    </location>
</feature>
<dbReference type="STRING" id="1206466.K0KI90"/>
<dbReference type="InParanoid" id="K0KI90"/>
<keyword evidence="5" id="KW-0256">Endoplasmic reticulum</keyword>
<organism evidence="9 10">
    <name type="scientific">Wickerhamomyces ciferrii (strain ATCC 14091 / BCRC 22168 / CBS 111 / JCM 3599 / NBRC 0793 / NRRL Y-1031 F-60-10)</name>
    <name type="common">Yeast</name>
    <name type="synonym">Pichia ciferrii</name>
    <dbReference type="NCBI Taxonomy" id="1206466"/>
    <lineage>
        <taxon>Eukaryota</taxon>
        <taxon>Fungi</taxon>
        <taxon>Dikarya</taxon>
        <taxon>Ascomycota</taxon>
        <taxon>Saccharomycotina</taxon>
        <taxon>Saccharomycetes</taxon>
        <taxon>Phaffomycetales</taxon>
        <taxon>Wickerhamomycetaceae</taxon>
        <taxon>Wickerhamomyces</taxon>
    </lineage>
</organism>
<dbReference type="eggNOG" id="ENOG502S30T">
    <property type="taxonomic scope" value="Eukaryota"/>
</dbReference>
<evidence type="ECO:0000256" key="2">
    <source>
        <dbReference type="ARBA" id="ARBA00007732"/>
    </source>
</evidence>
<comment type="subcellular location">
    <subcellularLocation>
        <location evidence="1">Endoplasmic reticulum membrane</location>
        <topology evidence="1">Peripheral membrane protein</topology>
    </subcellularLocation>
</comment>
<feature type="domain" description="Golgin subfamily A member 7/ERF4" evidence="8">
    <location>
        <begin position="110"/>
        <end position="226"/>
    </location>
</feature>
<comment type="similarity">
    <text evidence="2">Belongs to the ERF4 family.</text>
</comment>
<dbReference type="PANTHER" id="PTHR13254">
    <property type="entry name" value="GOLGI AUTOANTIGEN, GOLGIN SUBFAMILY A, 7"/>
    <property type="match status" value="1"/>
</dbReference>
<dbReference type="FunCoup" id="K0KI90">
    <property type="interactions" value="51"/>
</dbReference>
<dbReference type="InterPro" id="IPR051371">
    <property type="entry name" value="Ras_palmitoyltransferase"/>
</dbReference>
<dbReference type="HOGENOM" id="CLU_1190678_0_0_1"/>
<accession>K0KI90</accession>
<protein>
    <recommendedName>
        <fullName evidence="4">Ras modification protein ERF4</fullName>
    </recommendedName>
</protein>
<dbReference type="InterPro" id="IPR019383">
    <property type="entry name" value="Golgin_A_7/ERF4"/>
</dbReference>
<keyword evidence="6" id="KW-0472">Membrane</keyword>
<reference evidence="9 10" key="1">
    <citation type="journal article" date="2012" name="Eukaryot. Cell">
        <title>Draft genome sequence of Wickerhamomyces ciferrii NRRL Y-1031 F-60-10.</title>
        <authorList>
            <person name="Schneider J."/>
            <person name="Andrea H."/>
            <person name="Blom J."/>
            <person name="Jaenicke S."/>
            <person name="Ruckert C."/>
            <person name="Schorsch C."/>
            <person name="Szczepanowski R."/>
            <person name="Farwick M."/>
            <person name="Goesmann A."/>
            <person name="Puhler A."/>
            <person name="Schaffer S."/>
            <person name="Tauch A."/>
            <person name="Kohler T."/>
            <person name="Brinkrolf K."/>
        </authorList>
    </citation>
    <scope>NUCLEOTIDE SEQUENCE [LARGE SCALE GENOMIC DNA]</scope>
    <source>
        <strain evidence="10">ATCC 14091 / BCRC 22168 / CBS 111 / JCM 3599 / NBRC 0793 / NRRL Y-1031 F-60-10</strain>
    </source>
</reference>
<dbReference type="Pfam" id="PF10256">
    <property type="entry name" value="Erf4"/>
    <property type="match status" value="1"/>
</dbReference>
<evidence type="ECO:0000256" key="6">
    <source>
        <dbReference type="ARBA" id="ARBA00023136"/>
    </source>
</evidence>
<evidence type="ECO:0000256" key="4">
    <source>
        <dbReference type="ARBA" id="ARBA00018463"/>
    </source>
</evidence>
<evidence type="ECO:0000256" key="5">
    <source>
        <dbReference type="ARBA" id="ARBA00022824"/>
    </source>
</evidence>
<dbReference type="PANTHER" id="PTHR13254:SF0">
    <property type="entry name" value="GOLGIN SUBFAMILY A MEMBER 7_ERF4 DOMAIN-CONTAINING PROTEIN"/>
    <property type="match status" value="1"/>
</dbReference>
<dbReference type="Proteomes" id="UP000009328">
    <property type="component" value="Unassembled WGS sequence"/>
</dbReference>
<dbReference type="GO" id="GO:0006612">
    <property type="term" value="P:protein targeting to membrane"/>
    <property type="evidence" value="ECO:0007669"/>
    <property type="project" value="TreeGrafter"/>
</dbReference>